<dbReference type="PANTHER" id="PTHR32125">
    <property type="entry name" value="2-C-METHYL-D-ERYTHRITOL 4-PHOSPHATE CYTIDYLYLTRANSFERASE, CHLOROPLASTIC"/>
    <property type="match status" value="1"/>
</dbReference>
<reference evidence="3" key="2">
    <citation type="submission" date="2021-01" db="EMBL/GenBank/DDBJ databases">
        <authorList>
            <person name="Hahn C.R."/>
            <person name="Youssef N.H."/>
            <person name="Elshahed M."/>
        </authorList>
    </citation>
    <scope>NUCLEOTIDE SEQUENCE</scope>
    <source>
        <strain evidence="3">Zod_Metabat.24</strain>
    </source>
</reference>
<dbReference type="Gene3D" id="3.90.550.10">
    <property type="entry name" value="Spore Coat Polysaccharide Biosynthesis Protein SpsA, Chain A"/>
    <property type="match status" value="1"/>
</dbReference>
<dbReference type="GO" id="GO:0050518">
    <property type="term" value="F:2-C-methyl-D-erythritol 4-phosphate cytidylyltransferase activity"/>
    <property type="evidence" value="ECO:0007669"/>
    <property type="project" value="TreeGrafter"/>
</dbReference>
<evidence type="ECO:0000313" key="3">
    <source>
        <dbReference type="EMBL" id="MBN1572468.1"/>
    </source>
</evidence>
<gene>
    <name evidence="3" type="ORF">JW984_04645</name>
</gene>
<protein>
    <submittedName>
        <fullName evidence="3">2-C-methyl-D-erythritol 4-phosphate cytidylyltransferase</fullName>
    </submittedName>
</protein>
<keyword evidence="2 3" id="KW-0548">Nucleotidyltransferase</keyword>
<dbReference type="InterPro" id="IPR029044">
    <property type="entry name" value="Nucleotide-diphossugar_trans"/>
</dbReference>
<dbReference type="EMBL" id="JAFGIX010000023">
    <property type="protein sequence ID" value="MBN1572468.1"/>
    <property type="molecule type" value="Genomic_DNA"/>
</dbReference>
<dbReference type="InterPro" id="IPR034683">
    <property type="entry name" value="IspD/TarI"/>
</dbReference>
<dbReference type="Proteomes" id="UP000809273">
    <property type="component" value="Unassembled WGS sequence"/>
</dbReference>
<evidence type="ECO:0000256" key="2">
    <source>
        <dbReference type="ARBA" id="ARBA00022695"/>
    </source>
</evidence>
<evidence type="ECO:0000313" key="4">
    <source>
        <dbReference type="Proteomes" id="UP000809273"/>
    </source>
</evidence>
<dbReference type="GO" id="GO:0008299">
    <property type="term" value="P:isoprenoid biosynthetic process"/>
    <property type="evidence" value="ECO:0007669"/>
    <property type="project" value="InterPro"/>
</dbReference>
<sequence>MTAERIWGIVPAGGSGSRIADSGIKGEGGISIDGKLPKQFIRVGGVPILVKTLKALFNAGVLSGITVPVKEEYIGLARELIVEFGLTDRNILFVTGGETRQASVFNGLLSIEKMGGADIVLIHDAARPIIAPETVTAAVEEARRFGAAAVGVGATDSSVLSKDLFIESYVPREKLFSVQTPQVFMYDLIMEGHRAALSDGITDATDDAGLVLRMGKKVRIVPGSPENIKVTFRGDLDRIR</sequence>
<accession>A0A9D8KDD7</accession>
<dbReference type="InterPro" id="IPR018294">
    <property type="entry name" value="ISPD_synthase_CS"/>
</dbReference>
<proteinExistence type="predicted"/>
<keyword evidence="1" id="KW-0808">Transferase</keyword>
<name>A0A9D8KDD7_9DELT</name>
<dbReference type="CDD" id="cd02516">
    <property type="entry name" value="CDP-ME_synthetase"/>
    <property type="match status" value="1"/>
</dbReference>
<dbReference type="AlphaFoldDB" id="A0A9D8KDD7"/>
<dbReference type="PROSITE" id="PS01295">
    <property type="entry name" value="ISPD"/>
    <property type="match status" value="1"/>
</dbReference>
<dbReference type="InterPro" id="IPR050088">
    <property type="entry name" value="IspD/TarI_cytidylyltransf_bact"/>
</dbReference>
<dbReference type="Pfam" id="PF01128">
    <property type="entry name" value="IspD"/>
    <property type="match status" value="1"/>
</dbReference>
<reference evidence="3" key="1">
    <citation type="journal article" date="2021" name="Environ. Microbiol.">
        <title>Genomic characterization of three novel Desulfobacterota classes expand the metabolic and phylogenetic diversity of the phylum.</title>
        <authorList>
            <person name="Murphy C.L."/>
            <person name="Biggerstaff J."/>
            <person name="Eichhorn A."/>
            <person name="Ewing E."/>
            <person name="Shahan R."/>
            <person name="Soriano D."/>
            <person name="Stewart S."/>
            <person name="VanMol K."/>
            <person name="Walker R."/>
            <person name="Walters P."/>
            <person name="Elshahed M.S."/>
            <person name="Youssef N.H."/>
        </authorList>
    </citation>
    <scope>NUCLEOTIDE SEQUENCE</scope>
    <source>
        <strain evidence="3">Zod_Metabat.24</strain>
    </source>
</reference>
<dbReference type="SUPFAM" id="SSF53448">
    <property type="entry name" value="Nucleotide-diphospho-sugar transferases"/>
    <property type="match status" value="1"/>
</dbReference>
<dbReference type="PANTHER" id="PTHR32125:SF4">
    <property type="entry name" value="2-C-METHYL-D-ERYTHRITOL 4-PHOSPHATE CYTIDYLYLTRANSFERASE, CHLOROPLASTIC"/>
    <property type="match status" value="1"/>
</dbReference>
<comment type="caution">
    <text evidence="3">The sequence shown here is derived from an EMBL/GenBank/DDBJ whole genome shotgun (WGS) entry which is preliminary data.</text>
</comment>
<evidence type="ECO:0000256" key="1">
    <source>
        <dbReference type="ARBA" id="ARBA00022679"/>
    </source>
</evidence>
<organism evidence="3 4">
    <name type="scientific">Candidatus Zymogenus saltonus</name>
    <dbReference type="NCBI Taxonomy" id="2844893"/>
    <lineage>
        <taxon>Bacteria</taxon>
        <taxon>Deltaproteobacteria</taxon>
        <taxon>Candidatus Zymogenia</taxon>
        <taxon>Candidatus Zymogeniales</taxon>
        <taxon>Candidatus Zymogenaceae</taxon>
        <taxon>Candidatus Zymogenus</taxon>
    </lineage>
</organism>